<dbReference type="PANTHER" id="PTHR30574:SF1">
    <property type="entry name" value="SULPHUR TRANSPORT DOMAIN-CONTAINING PROTEIN"/>
    <property type="match status" value="1"/>
</dbReference>
<feature type="transmembrane region" description="Helical" evidence="9">
    <location>
        <begin position="119"/>
        <end position="141"/>
    </location>
</feature>
<sequence length="147" mass="15221">MENFTPYSSLIGGIILGIASTLLLMAGRIAGISGILSNLIPPQTDDTMWRVLFIAGLLIGAAAYPVFGGDMTFLDVNPYQLSDNAHFVLLVIAGLLVGGGTYIGAGCTSGHGICGLGRLSLRSLTAVMIFMAVAIVTVFIMRTVLGG</sequence>
<protein>
    <submittedName>
        <fullName evidence="10">YeeE/YedE family protein</fullName>
    </submittedName>
</protein>
<keyword evidence="3" id="KW-1003">Cell membrane</keyword>
<dbReference type="PANTHER" id="PTHR30574">
    <property type="entry name" value="INNER MEMBRANE PROTEIN YEDE"/>
    <property type="match status" value="1"/>
</dbReference>
<evidence type="ECO:0000256" key="3">
    <source>
        <dbReference type="ARBA" id="ARBA00022475"/>
    </source>
</evidence>
<evidence type="ECO:0000256" key="8">
    <source>
        <dbReference type="ARBA" id="ARBA00035655"/>
    </source>
</evidence>
<evidence type="ECO:0000256" key="2">
    <source>
        <dbReference type="ARBA" id="ARBA00022448"/>
    </source>
</evidence>
<evidence type="ECO:0000313" key="11">
    <source>
        <dbReference type="Proteomes" id="UP000664761"/>
    </source>
</evidence>
<keyword evidence="7 9" id="KW-0472">Membrane</keyword>
<dbReference type="InterPro" id="IPR007272">
    <property type="entry name" value="Sulf_transp_TsuA/YedE"/>
</dbReference>
<evidence type="ECO:0000256" key="7">
    <source>
        <dbReference type="ARBA" id="ARBA00023136"/>
    </source>
</evidence>
<comment type="similarity">
    <text evidence="8">Belongs to the TsuA/YedE (TC 9.B.102) family.</text>
</comment>
<organism evidence="10 11">
    <name type="scientific">Sneathiella sedimenti</name>
    <dbReference type="NCBI Taxonomy" id="2816034"/>
    <lineage>
        <taxon>Bacteria</taxon>
        <taxon>Pseudomonadati</taxon>
        <taxon>Pseudomonadota</taxon>
        <taxon>Alphaproteobacteria</taxon>
        <taxon>Sneathiellales</taxon>
        <taxon>Sneathiellaceae</taxon>
        <taxon>Sneathiella</taxon>
    </lineage>
</organism>
<proteinExistence type="inferred from homology"/>
<feature type="transmembrane region" description="Helical" evidence="9">
    <location>
        <begin position="87"/>
        <end position="107"/>
    </location>
</feature>
<keyword evidence="11" id="KW-1185">Reference proteome</keyword>
<evidence type="ECO:0000256" key="1">
    <source>
        <dbReference type="ARBA" id="ARBA00004429"/>
    </source>
</evidence>
<keyword evidence="5 9" id="KW-0812">Transmembrane</keyword>
<keyword evidence="6 9" id="KW-1133">Transmembrane helix</keyword>
<name>A0ABS3F8T5_9PROT</name>
<evidence type="ECO:0000256" key="4">
    <source>
        <dbReference type="ARBA" id="ARBA00022519"/>
    </source>
</evidence>
<evidence type="ECO:0000256" key="6">
    <source>
        <dbReference type="ARBA" id="ARBA00022989"/>
    </source>
</evidence>
<evidence type="ECO:0000256" key="9">
    <source>
        <dbReference type="SAM" id="Phobius"/>
    </source>
</evidence>
<keyword evidence="4" id="KW-0997">Cell inner membrane</keyword>
<feature type="transmembrane region" description="Helical" evidence="9">
    <location>
        <begin position="6"/>
        <end position="26"/>
    </location>
</feature>
<evidence type="ECO:0000256" key="5">
    <source>
        <dbReference type="ARBA" id="ARBA00022692"/>
    </source>
</evidence>
<reference evidence="10 11" key="1">
    <citation type="submission" date="2021-03" db="EMBL/GenBank/DDBJ databases">
        <title>Sneathiella sp. CAU 1612 isolated from Kang Won-do.</title>
        <authorList>
            <person name="Kim W."/>
        </authorList>
    </citation>
    <scope>NUCLEOTIDE SEQUENCE [LARGE SCALE GENOMIC DNA]</scope>
    <source>
        <strain evidence="10 11">CAU 1612</strain>
    </source>
</reference>
<keyword evidence="2" id="KW-0813">Transport</keyword>
<comment type="caution">
    <text evidence="10">The sequence shown here is derived from an EMBL/GenBank/DDBJ whole genome shotgun (WGS) entry which is preliminary data.</text>
</comment>
<evidence type="ECO:0000313" key="10">
    <source>
        <dbReference type="EMBL" id="MBO0334347.1"/>
    </source>
</evidence>
<accession>A0ABS3F8T5</accession>
<dbReference type="RefSeq" id="WP_207046071.1">
    <property type="nucleotide sequence ID" value="NZ_JAFLNC010000004.1"/>
</dbReference>
<dbReference type="Proteomes" id="UP000664761">
    <property type="component" value="Unassembled WGS sequence"/>
</dbReference>
<gene>
    <name evidence="10" type="ORF">J0X12_12020</name>
</gene>
<feature type="transmembrane region" description="Helical" evidence="9">
    <location>
        <begin position="47"/>
        <end position="67"/>
    </location>
</feature>
<dbReference type="Pfam" id="PF04143">
    <property type="entry name" value="Sulf_transp"/>
    <property type="match status" value="1"/>
</dbReference>
<comment type="subcellular location">
    <subcellularLocation>
        <location evidence="1">Cell inner membrane</location>
        <topology evidence="1">Multi-pass membrane protein</topology>
    </subcellularLocation>
</comment>
<dbReference type="EMBL" id="JAFLNC010000004">
    <property type="protein sequence ID" value="MBO0334347.1"/>
    <property type="molecule type" value="Genomic_DNA"/>
</dbReference>